<dbReference type="Proteomes" id="UP000248054">
    <property type="component" value="Unassembled WGS sequence"/>
</dbReference>
<accession>A0A2V4XBX0</accession>
<reference evidence="1 2" key="1">
    <citation type="submission" date="2018-06" db="EMBL/GenBank/DDBJ databases">
        <title>Genomic Encyclopedia of Type Strains, Phase III (KMG-III): the genomes of soil and plant-associated and newly described type strains.</title>
        <authorList>
            <person name="Whitman W."/>
        </authorList>
    </citation>
    <scope>NUCLEOTIDE SEQUENCE [LARGE SCALE GENOMIC DNA]</scope>
    <source>
        <strain evidence="1 2">CECT 7945</strain>
    </source>
</reference>
<organism evidence="1 2">
    <name type="scientific">Winogradskyella epiphytica</name>
    <dbReference type="NCBI Taxonomy" id="262005"/>
    <lineage>
        <taxon>Bacteria</taxon>
        <taxon>Pseudomonadati</taxon>
        <taxon>Bacteroidota</taxon>
        <taxon>Flavobacteriia</taxon>
        <taxon>Flavobacteriales</taxon>
        <taxon>Flavobacteriaceae</taxon>
        <taxon>Winogradskyella</taxon>
    </lineage>
</organism>
<sequence length="247" mass="29282">MNIIRTILIIAICQSCADKNLDTDLLGNWSSTNSANIVDLRFYKDSLLTNSWERETKYSWRSDNSKIYYTQLTNIDPDLRTDFVFEYKMNSQKDTLFIKTETDSLRTIELSKINNAYQYFEKNINLDIDLVKKENGLIPSGNKEFDYNIYVGYKNGKLISKSDKYINLSGIELATMEYIFSFKEPNENDFKYMLFVDKKVPKKQYDSIKSLLENTRIKKIFRVYTNNKVDYTKTDWKSELNWYGTYE</sequence>
<proteinExistence type="predicted"/>
<keyword evidence="2" id="KW-1185">Reference proteome</keyword>
<evidence type="ECO:0000313" key="1">
    <source>
        <dbReference type="EMBL" id="PYE78799.1"/>
    </source>
</evidence>
<comment type="caution">
    <text evidence="1">The sequence shown here is derived from an EMBL/GenBank/DDBJ whole genome shotgun (WGS) entry which is preliminary data.</text>
</comment>
<dbReference type="RefSeq" id="WP_110476603.1">
    <property type="nucleotide sequence ID" value="NZ_QJTD01000017.1"/>
</dbReference>
<dbReference type="OrthoDB" id="1445377at2"/>
<dbReference type="AlphaFoldDB" id="A0A2V4XBX0"/>
<protein>
    <submittedName>
        <fullName evidence="1">Uncharacterized protein</fullName>
    </submittedName>
</protein>
<gene>
    <name evidence="1" type="ORF">DFQ11_11710</name>
</gene>
<dbReference type="EMBL" id="QJTD01000017">
    <property type="protein sequence ID" value="PYE78799.1"/>
    <property type="molecule type" value="Genomic_DNA"/>
</dbReference>
<name>A0A2V4XBX0_9FLAO</name>
<evidence type="ECO:0000313" key="2">
    <source>
        <dbReference type="Proteomes" id="UP000248054"/>
    </source>
</evidence>